<keyword evidence="4" id="KW-1185">Reference proteome</keyword>
<dbReference type="EMBL" id="LAYZ01000001">
    <property type="protein sequence ID" value="KKK35680.1"/>
    <property type="molecule type" value="Genomic_DNA"/>
</dbReference>
<dbReference type="PANTHER" id="PTHR38034">
    <property type="entry name" value="INNER MEMBRANE PROTEIN YPJD"/>
    <property type="match status" value="1"/>
</dbReference>
<dbReference type="OrthoDB" id="2417400at2"/>
<gene>
    <name evidence="3" type="ORF">WN59_02315</name>
</gene>
<sequence length="274" mass="31416">MDFMFRIHEFILLLYFISLSALSYDLFFRNRQARKVSFYIAVAAAGLQITGFIGISVSIGRIPVQTTFEGLYALSILIILTGLLHYRRSDSEIALFIYVLTAFMLFAVHTFAPVQYSRTTEVSTLMNELLVIHVGLALFAYVLFFVSALHAVIYVIQYDNLKKKRFNRLFFSLFSVGTAEKMMVRTLLFGVCSMAISILLGAMWGINIMGTQIFTDIKVLGTCIVLLLYAALLFHLKTEHNILRFAKLNVIIFFICMLNYIFITQLSQFHFWGY</sequence>
<feature type="transmembrane region" description="Helical" evidence="1">
    <location>
        <begin position="36"/>
        <end position="58"/>
    </location>
</feature>
<feature type="transmembrane region" description="Helical" evidence="1">
    <location>
        <begin position="70"/>
        <end position="86"/>
    </location>
</feature>
<protein>
    <recommendedName>
        <fullName evidence="2">Cytochrome c assembly protein domain-containing protein</fullName>
    </recommendedName>
</protein>
<feature type="transmembrane region" description="Helical" evidence="1">
    <location>
        <begin position="132"/>
        <end position="156"/>
    </location>
</feature>
<feature type="transmembrane region" description="Helical" evidence="1">
    <location>
        <begin position="6"/>
        <end position="24"/>
    </location>
</feature>
<proteinExistence type="predicted"/>
<evidence type="ECO:0000313" key="4">
    <source>
        <dbReference type="Proteomes" id="UP000034287"/>
    </source>
</evidence>
<keyword evidence="1" id="KW-1133">Transmembrane helix</keyword>
<reference evidence="3 4" key="1">
    <citation type="submission" date="2015-04" db="EMBL/GenBank/DDBJ databases">
        <title>Taxonomic description and genome sequence of Salinicoccus sediminis sp. nov., a novel hyper halotolerant bacterium isolated from marine sediment.</title>
        <authorList>
            <person name="Mathan Kumar R."/>
            <person name="Kaur G."/>
            <person name="Kumar N."/>
            <person name="Kumar A."/>
            <person name="Singh N.K."/>
            <person name="Kaur N."/>
            <person name="Mayilraj S."/>
        </authorList>
    </citation>
    <scope>NUCLEOTIDE SEQUENCE [LARGE SCALE GENOMIC DNA]</scope>
    <source>
        <strain evidence="3 4">SV-16</strain>
    </source>
</reference>
<dbReference type="InterPro" id="IPR002541">
    <property type="entry name" value="Cyt_c_assembly"/>
</dbReference>
<dbReference type="Pfam" id="PF01578">
    <property type="entry name" value="Cytochrom_C_asm"/>
    <property type="match status" value="1"/>
</dbReference>
<dbReference type="RefSeq" id="WP_046511930.1">
    <property type="nucleotide sequence ID" value="NZ_LAYZ01000001.1"/>
</dbReference>
<feature type="transmembrane region" description="Helical" evidence="1">
    <location>
        <begin position="93"/>
        <end position="112"/>
    </location>
</feature>
<dbReference type="PANTHER" id="PTHR38034:SF1">
    <property type="entry name" value="INNER MEMBRANE PROTEIN YPJD"/>
    <property type="match status" value="1"/>
</dbReference>
<organism evidence="3 4">
    <name type="scientific">Salinicoccus sediminis</name>
    <dbReference type="NCBI Taxonomy" id="1432562"/>
    <lineage>
        <taxon>Bacteria</taxon>
        <taxon>Bacillati</taxon>
        <taxon>Bacillota</taxon>
        <taxon>Bacilli</taxon>
        <taxon>Bacillales</taxon>
        <taxon>Staphylococcaceae</taxon>
        <taxon>Salinicoccus</taxon>
    </lineage>
</organism>
<dbReference type="GO" id="GO:0017004">
    <property type="term" value="P:cytochrome complex assembly"/>
    <property type="evidence" value="ECO:0007669"/>
    <property type="project" value="InterPro"/>
</dbReference>
<name>A0A0M2SSR4_9STAP</name>
<dbReference type="PATRIC" id="fig|1432562.3.peg.477"/>
<evidence type="ECO:0000313" key="3">
    <source>
        <dbReference type="EMBL" id="KKK35680.1"/>
    </source>
</evidence>
<feature type="transmembrane region" description="Helical" evidence="1">
    <location>
        <begin position="187"/>
        <end position="207"/>
    </location>
</feature>
<accession>A0A0M2SSR4</accession>
<keyword evidence="1" id="KW-0472">Membrane</keyword>
<feature type="transmembrane region" description="Helical" evidence="1">
    <location>
        <begin position="248"/>
        <end position="271"/>
    </location>
</feature>
<feature type="domain" description="Cytochrome c assembly protein" evidence="2">
    <location>
        <begin position="75"/>
        <end position="267"/>
    </location>
</feature>
<dbReference type="Proteomes" id="UP000034287">
    <property type="component" value="Unassembled WGS sequence"/>
</dbReference>
<dbReference type="STRING" id="1432562.WN59_02315"/>
<evidence type="ECO:0000256" key="1">
    <source>
        <dbReference type="SAM" id="Phobius"/>
    </source>
</evidence>
<dbReference type="AlphaFoldDB" id="A0A0M2SSR4"/>
<comment type="caution">
    <text evidence="3">The sequence shown here is derived from an EMBL/GenBank/DDBJ whole genome shotgun (WGS) entry which is preliminary data.</text>
</comment>
<dbReference type="InterPro" id="IPR052372">
    <property type="entry name" value="YpjD/HemX"/>
</dbReference>
<feature type="transmembrane region" description="Helical" evidence="1">
    <location>
        <begin position="219"/>
        <end position="236"/>
    </location>
</feature>
<keyword evidence="1" id="KW-0812">Transmembrane</keyword>
<evidence type="ECO:0000259" key="2">
    <source>
        <dbReference type="Pfam" id="PF01578"/>
    </source>
</evidence>
<dbReference type="GO" id="GO:0020037">
    <property type="term" value="F:heme binding"/>
    <property type="evidence" value="ECO:0007669"/>
    <property type="project" value="InterPro"/>
</dbReference>